<evidence type="ECO:0000313" key="2">
    <source>
        <dbReference type="EMBL" id="AHF25910.1"/>
    </source>
</evidence>
<dbReference type="Pfam" id="PF01738">
    <property type="entry name" value="DLH"/>
    <property type="match status" value="1"/>
</dbReference>
<feature type="domain" description="Dienelactone hydrolase" evidence="1">
    <location>
        <begin position="28"/>
        <end position="252"/>
    </location>
</feature>
<reference evidence="2" key="1">
    <citation type="journal article" date="2013" name="PLoS ONE">
        <title>Metagenomic insights into the carbohydrate-active enzymes carried by the microorganisms adhering to solid digesta in the rumen of cows.</title>
        <authorList>
            <person name="Wang L."/>
            <person name="Hatem A."/>
            <person name="Catalyurek U.V."/>
            <person name="Morrison M."/>
            <person name="Yu Z."/>
        </authorList>
    </citation>
    <scope>NUCLEOTIDE SEQUENCE</scope>
</reference>
<protein>
    <submittedName>
        <fullName evidence="2">Carboxymethylenebutenolidase</fullName>
    </submittedName>
</protein>
<proteinExistence type="predicted"/>
<name>W0FS84_9BACT</name>
<dbReference type="SUPFAM" id="SSF53474">
    <property type="entry name" value="alpha/beta-Hydrolases"/>
    <property type="match status" value="1"/>
</dbReference>
<dbReference type="InterPro" id="IPR029058">
    <property type="entry name" value="AB_hydrolase_fold"/>
</dbReference>
<organism evidence="2">
    <name type="scientific">uncultured bacterium Contigcl_1539</name>
    <dbReference type="NCBI Taxonomy" id="1393650"/>
    <lineage>
        <taxon>Bacteria</taxon>
        <taxon>environmental samples</taxon>
    </lineage>
</organism>
<accession>W0FS84</accession>
<dbReference type="PANTHER" id="PTHR46623">
    <property type="entry name" value="CARBOXYMETHYLENEBUTENOLIDASE-RELATED"/>
    <property type="match status" value="1"/>
</dbReference>
<dbReference type="EMBL" id="KC246858">
    <property type="protein sequence ID" value="AHF25910.1"/>
    <property type="molecule type" value="Genomic_DNA"/>
</dbReference>
<sequence length="254" mass="28145">MWNSFKISDYEGMIAETIRINGHEGKPIRAYLARPLGAGPYPGITLIPHMPGWDEWLRETARRFAAHGFSVIVPNIFEDFGDGTPPEVSKRSMETGGATDKNVMEDVDASLAFLRNQTTSNGKVGVIGMCSGGRHTFLAAATLDGVDAAVDCWGGGVITPPEKLSPARPVAPIEYAEGIKCPILGIFGNDDVMPTPEEVNQTEEVLKKLGKTYEFHRYDGAGHGFWYYDRPMYRQEQAMDAWNKTLAFFDKYMK</sequence>
<dbReference type="InterPro" id="IPR051049">
    <property type="entry name" value="Dienelactone_hydrolase-like"/>
</dbReference>
<dbReference type="AlphaFoldDB" id="W0FS84"/>
<dbReference type="PANTHER" id="PTHR46623:SF6">
    <property type="entry name" value="ALPHA_BETA-HYDROLASES SUPERFAMILY PROTEIN"/>
    <property type="match status" value="1"/>
</dbReference>
<dbReference type="InterPro" id="IPR002925">
    <property type="entry name" value="Dienelactn_hydro"/>
</dbReference>
<evidence type="ECO:0000259" key="1">
    <source>
        <dbReference type="Pfam" id="PF01738"/>
    </source>
</evidence>
<dbReference type="GO" id="GO:0016787">
    <property type="term" value="F:hydrolase activity"/>
    <property type="evidence" value="ECO:0007669"/>
    <property type="project" value="InterPro"/>
</dbReference>
<dbReference type="Gene3D" id="3.40.50.1820">
    <property type="entry name" value="alpha/beta hydrolase"/>
    <property type="match status" value="1"/>
</dbReference>